<evidence type="ECO:0000259" key="1">
    <source>
        <dbReference type="PROSITE" id="PS50097"/>
    </source>
</evidence>
<dbReference type="CDD" id="cd18186">
    <property type="entry name" value="BTB_POZ_ZBTB_KLHL-like"/>
    <property type="match status" value="1"/>
</dbReference>
<gene>
    <name evidence="2" type="ORF">MGU_01476</name>
</gene>
<dbReference type="SUPFAM" id="SSF54695">
    <property type="entry name" value="POZ domain"/>
    <property type="match status" value="1"/>
</dbReference>
<accession>A0A0B4HNE3</accession>
<dbReference type="InterPro" id="IPR000210">
    <property type="entry name" value="BTB/POZ_dom"/>
</dbReference>
<dbReference type="Proteomes" id="UP000031192">
    <property type="component" value="Unassembled WGS sequence"/>
</dbReference>
<dbReference type="AlphaFoldDB" id="A0A0B4HNE3"/>
<dbReference type="OrthoDB" id="4935961at2759"/>
<dbReference type="PANTHER" id="PTHR47843">
    <property type="entry name" value="BTB DOMAIN-CONTAINING PROTEIN-RELATED"/>
    <property type="match status" value="1"/>
</dbReference>
<evidence type="ECO:0000313" key="3">
    <source>
        <dbReference type="Proteomes" id="UP000031192"/>
    </source>
</evidence>
<dbReference type="InterPro" id="IPR011333">
    <property type="entry name" value="SKP1/BTB/POZ_sf"/>
</dbReference>
<reference evidence="2 3" key="1">
    <citation type="journal article" date="2014" name="Proc. Natl. Acad. Sci. U.S.A.">
        <title>Trajectory and genomic determinants of fungal-pathogen speciation and host adaptation.</title>
        <authorList>
            <person name="Hu X."/>
            <person name="Xiao G."/>
            <person name="Zheng P."/>
            <person name="Shang Y."/>
            <person name="Su Y."/>
            <person name="Zhang X."/>
            <person name="Liu X."/>
            <person name="Zhan S."/>
            <person name="St Leger R.J."/>
            <person name="Wang C."/>
        </authorList>
    </citation>
    <scope>NUCLEOTIDE SEQUENCE [LARGE SCALE GENOMIC DNA]</scope>
    <source>
        <strain evidence="2 3">ARSEF 977</strain>
    </source>
</reference>
<dbReference type="PANTHER" id="PTHR47843:SF2">
    <property type="entry name" value="BTB DOMAIN-CONTAINING PROTEIN"/>
    <property type="match status" value="1"/>
</dbReference>
<protein>
    <submittedName>
        <fullName evidence="2">BTB/POZ fold protein</fullName>
    </submittedName>
</protein>
<dbReference type="EMBL" id="AZNH01000003">
    <property type="protein sequence ID" value="KID91506.1"/>
    <property type="molecule type" value="Genomic_DNA"/>
</dbReference>
<comment type="caution">
    <text evidence="2">The sequence shown here is derived from an EMBL/GenBank/DDBJ whole genome shotgun (WGS) entry which is preliminary data.</text>
</comment>
<evidence type="ECO:0000313" key="2">
    <source>
        <dbReference type="EMBL" id="KID91506.1"/>
    </source>
</evidence>
<keyword evidence="3" id="KW-1185">Reference proteome</keyword>
<dbReference type="PROSITE" id="PS50097">
    <property type="entry name" value="BTB"/>
    <property type="match status" value="1"/>
</dbReference>
<dbReference type="HOGENOM" id="CLU_068279_3_0_1"/>
<organism evidence="2 3">
    <name type="scientific">Metarhizium guizhouense (strain ARSEF 977)</name>
    <dbReference type="NCBI Taxonomy" id="1276136"/>
    <lineage>
        <taxon>Eukaryota</taxon>
        <taxon>Fungi</taxon>
        <taxon>Dikarya</taxon>
        <taxon>Ascomycota</taxon>
        <taxon>Pezizomycotina</taxon>
        <taxon>Sordariomycetes</taxon>
        <taxon>Hypocreomycetidae</taxon>
        <taxon>Hypocreales</taxon>
        <taxon>Clavicipitaceae</taxon>
        <taxon>Metarhizium</taxon>
    </lineage>
</organism>
<sequence>MLDFTCPVVEITVGSDSAATKFYVHRNIICLSPYFERILAREGVWKDCQNGQVSLQSADPDIFGIYVNWLYFFHQSLAGRDDSSLNVDIHADFFQPVNFLQLAQAYVLGDFLCDVKFAEAAAEAIITNVKRGPKNCRILLPGAEVIDYTYQNTEETSIARKTLVDVFVRYGSGQQFEKLKPAQDHLREFLVNLARDLVKKDPRSGSREYRSQKWFNGQEEPSPQFLFGVVLDLLPDRKVLGWNTKSVHTESMSIV</sequence>
<name>A0A0B4HNE3_METGA</name>
<dbReference type="Gene3D" id="3.30.710.10">
    <property type="entry name" value="Potassium Channel Kv1.1, Chain A"/>
    <property type="match status" value="1"/>
</dbReference>
<feature type="domain" description="BTB" evidence="1">
    <location>
        <begin position="9"/>
        <end position="71"/>
    </location>
</feature>
<proteinExistence type="predicted"/>